<feature type="transmembrane region" description="Helical" evidence="7">
    <location>
        <begin position="61"/>
        <end position="80"/>
    </location>
</feature>
<dbReference type="Gene3D" id="1.20.1250.20">
    <property type="entry name" value="MFS general substrate transporter like domains"/>
    <property type="match status" value="2"/>
</dbReference>
<evidence type="ECO:0000313" key="10">
    <source>
        <dbReference type="Proteomes" id="UP000016935"/>
    </source>
</evidence>
<feature type="transmembrane region" description="Helical" evidence="7">
    <location>
        <begin position="24"/>
        <end position="49"/>
    </location>
</feature>
<dbReference type="HOGENOM" id="CLU_000960_22_0_1"/>
<proteinExistence type="inferred from homology"/>
<dbReference type="GO" id="GO:0046943">
    <property type="term" value="F:carboxylic acid transmembrane transporter activity"/>
    <property type="evidence" value="ECO:0007669"/>
    <property type="project" value="UniProtKB-ARBA"/>
</dbReference>
<accession>R0K1C8</accession>
<evidence type="ECO:0000256" key="1">
    <source>
        <dbReference type="ARBA" id="ARBA00004127"/>
    </source>
</evidence>
<dbReference type="GO" id="GO:0012505">
    <property type="term" value="C:endomembrane system"/>
    <property type="evidence" value="ECO:0007669"/>
    <property type="project" value="UniProtKB-SubCell"/>
</dbReference>
<dbReference type="Pfam" id="PF07690">
    <property type="entry name" value="MFS_1"/>
    <property type="match status" value="1"/>
</dbReference>
<dbReference type="EMBL" id="KB908833">
    <property type="protein sequence ID" value="EOA83479.1"/>
    <property type="molecule type" value="Genomic_DNA"/>
</dbReference>
<evidence type="ECO:0000259" key="8">
    <source>
        <dbReference type="PROSITE" id="PS50850"/>
    </source>
</evidence>
<evidence type="ECO:0000256" key="2">
    <source>
        <dbReference type="ARBA" id="ARBA00008335"/>
    </source>
</evidence>
<protein>
    <recommendedName>
        <fullName evidence="8">Major facilitator superfamily (MFS) profile domain-containing protein</fullName>
    </recommendedName>
</protein>
<dbReference type="GeneID" id="19406152"/>
<feature type="transmembrane region" description="Helical" evidence="7">
    <location>
        <begin position="486"/>
        <end position="504"/>
    </location>
</feature>
<feature type="transmembrane region" description="Helical" evidence="7">
    <location>
        <begin position="288"/>
        <end position="310"/>
    </location>
</feature>
<organism evidence="9 10">
    <name type="scientific">Exserohilum turcicum (strain 28A)</name>
    <name type="common">Northern leaf blight fungus</name>
    <name type="synonym">Setosphaeria turcica</name>
    <dbReference type="NCBI Taxonomy" id="671987"/>
    <lineage>
        <taxon>Eukaryota</taxon>
        <taxon>Fungi</taxon>
        <taxon>Dikarya</taxon>
        <taxon>Ascomycota</taxon>
        <taxon>Pezizomycotina</taxon>
        <taxon>Dothideomycetes</taxon>
        <taxon>Pleosporomycetidae</taxon>
        <taxon>Pleosporales</taxon>
        <taxon>Pleosporineae</taxon>
        <taxon>Pleosporaceae</taxon>
        <taxon>Exserohilum</taxon>
    </lineage>
</organism>
<dbReference type="OrthoDB" id="10021397at2759"/>
<feature type="transmembrane region" description="Helical" evidence="7">
    <location>
        <begin position="181"/>
        <end position="200"/>
    </location>
</feature>
<dbReference type="eggNOG" id="KOG0254">
    <property type="taxonomic scope" value="Eukaryota"/>
</dbReference>
<dbReference type="PROSITE" id="PS50850">
    <property type="entry name" value="MFS"/>
    <property type="match status" value="1"/>
</dbReference>
<evidence type="ECO:0000256" key="4">
    <source>
        <dbReference type="ARBA" id="ARBA00022692"/>
    </source>
</evidence>
<evidence type="ECO:0000256" key="7">
    <source>
        <dbReference type="SAM" id="Phobius"/>
    </source>
</evidence>
<evidence type="ECO:0000256" key="5">
    <source>
        <dbReference type="ARBA" id="ARBA00022989"/>
    </source>
</evidence>
<feature type="domain" description="Major facilitator superfamily (MFS) profile" evidence="8">
    <location>
        <begin position="27"/>
        <end position="509"/>
    </location>
</feature>
<feature type="transmembrane region" description="Helical" evidence="7">
    <location>
        <begin position="381"/>
        <end position="404"/>
    </location>
</feature>
<evidence type="ECO:0000256" key="3">
    <source>
        <dbReference type="ARBA" id="ARBA00022448"/>
    </source>
</evidence>
<feature type="transmembrane region" description="Helical" evidence="7">
    <location>
        <begin position="220"/>
        <end position="238"/>
    </location>
</feature>
<keyword evidence="5 7" id="KW-1133">Transmembrane helix</keyword>
<sequence length="542" mass="58607">MAARKTAAEADVMQQTNLLPRRQLLIVLSTLAISHIVCFIDQTGIGVALSTIGRELDAEDTISWAGTSALIATTIFHVLYGRMSDLFGMKSVLLSALALLAVSDLLCGLSRNADMLYVFRGLSGVANGGIVSLSAMIVSDVVTLKERGKWQGMIGACVGLGNMSGPFIAGTFVQKSTWRGFFWLLSPIAAACGGLCLLVLPTPKDQPRADMKTVLKRIDYGGIFFGSAALILTLVPVAGGGDYFEWDSPMVISMLTLGACCLIAFIYIEHRVAVLPMMPLSLFKSGPVSVMLLQNFLFGIVAYSQTYYLPLFFQNARRLSPLTTAALMLPITASQTLSSIASGQYISRRERYGEVIWLGLFLWTLGVGLTCLFSLDTPLYAMALILGVQGIGIGAVFQPVLIALQAHCSKAHRAIVISNRNFIRSLGGAVGLAISAAALQNSLHRAMPVEFRPLALSSYDVPRFETLDQHQERQILHAYAVASRTVFVMNVPFMALCLVGCIFIKDRGLQRPDENAGALELRQRLDLEEDTVVGEGEMHGGK</sequence>
<keyword evidence="10" id="KW-1185">Reference proteome</keyword>
<reference evidence="9 10" key="2">
    <citation type="journal article" date="2013" name="PLoS Genet.">
        <title>Comparative genome structure, secondary metabolite, and effector coding capacity across Cochliobolus pathogens.</title>
        <authorList>
            <person name="Condon B.J."/>
            <person name="Leng Y."/>
            <person name="Wu D."/>
            <person name="Bushley K.E."/>
            <person name="Ohm R.A."/>
            <person name="Otillar R."/>
            <person name="Martin J."/>
            <person name="Schackwitz W."/>
            <person name="Grimwood J."/>
            <person name="MohdZainudin N."/>
            <person name="Xue C."/>
            <person name="Wang R."/>
            <person name="Manning V.A."/>
            <person name="Dhillon B."/>
            <person name="Tu Z.J."/>
            <person name="Steffenson B.J."/>
            <person name="Salamov A."/>
            <person name="Sun H."/>
            <person name="Lowry S."/>
            <person name="LaButti K."/>
            <person name="Han J."/>
            <person name="Copeland A."/>
            <person name="Lindquist E."/>
            <person name="Barry K."/>
            <person name="Schmutz J."/>
            <person name="Baker S.E."/>
            <person name="Ciuffetti L.M."/>
            <person name="Grigoriev I.V."/>
            <person name="Zhong S."/>
            <person name="Turgeon B.G."/>
        </authorList>
    </citation>
    <scope>NUCLEOTIDE SEQUENCE [LARGE SCALE GENOMIC DNA]</scope>
    <source>
        <strain evidence="10">28A</strain>
    </source>
</reference>
<dbReference type="InterPro" id="IPR036259">
    <property type="entry name" value="MFS_trans_sf"/>
</dbReference>
<dbReference type="FunFam" id="1.20.1720.10:FF:000013">
    <property type="entry name" value="Related to multidrug resistance proteins"/>
    <property type="match status" value="1"/>
</dbReference>
<dbReference type="AlphaFoldDB" id="R0K1C8"/>
<gene>
    <name evidence="9" type="ORF">SETTUDRAFT_95263</name>
</gene>
<comment type="subcellular location">
    <subcellularLocation>
        <location evidence="1">Endomembrane system</location>
        <topology evidence="1">Multi-pass membrane protein</topology>
    </subcellularLocation>
</comment>
<feature type="transmembrane region" description="Helical" evidence="7">
    <location>
        <begin position="355"/>
        <end position="375"/>
    </location>
</feature>
<name>R0K1C8_EXST2</name>
<reference evidence="9 10" key="1">
    <citation type="journal article" date="2012" name="PLoS Pathog.">
        <title>Diverse lifestyles and strategies of plant pathogenesis encoded in the genomes of eighteen Dothideomycetes fungi.</title>
        <authorList>
            <person name="Ohm R.A."/>
            <person name="Feau N."/>
            <person name="Henrissat B."/>
            <person name="Schoch C.L."/>
            <person name="Horwitz B.A."/>
            <person name="Barry K.W."/>
            <person name="Condon B.J."/>
            <person name="Copeland A.C."/>
            <person name="Dhillon B."/>
            <person name="Glaser F."/>
            <person name="Hesse C.N."/>
            <person name="Kosti I."/>
            <person name="LaButti K."/>
            <person name="Lindquist E.A."/>
            <person name="Lucas S."/>
            <person name="Salamov A.A."/>
            <person name="Bradshaw R.E."/>
            <person name="Ciuffetti L."/>
            <person name="Hamelin R.C."/>
            <person name="Kema G.H.J."/>
            <person name="Lawrence C."/>
            <person name="Scott J.A."/>
            <person name="Spatafora J.W."/>
            <person name="Turgeon B.G."/>
            <person name="de Wit P.J.G.M."/>
            <person name="Zhong S."/>
            <person name="Goodwin S.B."/>
            <person name="Grigoriev I.V."/>
        </authorList>
    </citation>
    <scope>NUCLEOTIDE SEQUENCE [LARGE SCALE GENOMIC DNA]</scope>
    <source>
        <strain evidence="10">28A</strain>
    </source>
</reference>
<feature type="transmembrane region" description="Helical" evidence="7">
    <location>
        <begin position="425"/>
        <end position="443"/>
    </location>
</feature>
<dbReference type="PANTHER" id="PTHR23501:SF78">
    <property type="entry name" value="MAJOR FACILITATOR SUPERFAMILY (MFS) PROFILE DOMAIN-CONTAINING PROTEIN-RELATED"/>
    <property type="match status" value="1"/>
</dbReference>
<dbReference type="GO" id="GO:0005886">
    <property type="term" value="C:plasma membrane"/>
    <property type="evidence" value="ECO:0007669"/>
    <property type="project" value="TreeGrafter"/>
</dbReference>
<dbReference type="InterPro" id="IPR011701">
    <property type="entry name" value="MFS"/>
</dbReference>
<dbReference type="RefSeq" id="XP_008029185.1">
    <property type="nucleotide sequence ID" value="XM_008030994.1"/>
</dbReference>
<feature type="transmembrane region" description="Helical" evidence="7">
    <location>
        <begin position="117"/>
        <end position="138"/>
    </location>
</feature>
<feature type="transmembrane region" description="Helical" evidence="7">
    <location>
        <begin position="250"/>
        <end position="268"/>
    </location>
</feature>
<dbReference type="Proteomes" id="UP000016935">
    <property type="component" value="Unassembled WGS sequence"/>
</dbReference>
<evidence type="ECO:0000313" key="9">
    <source>
        <dbReference type="EMBL" id="EOA83479.1"/>
    </source>
</evidence>
<keyword evidence="3" id="KW-0813">Transport</keyword>
<keyword evidence="4 7" id="KW-0812">Transmembrane</keyword>
<feature type="transmembrane region" description="Helical" evidence="7">
    <location>
        <begin position="150"/>
        <end position="169"/>
    </location>
</feature>
<dbReference type="InterPro" id="IPR020846">
    <property type="entry name" value="MFS_dom"/>
</dbReference>
<keyword evidence="6 7" id="KW-0472">Membrane</keyword>
<dbReference type="SUPFAM" id="SSF103473">
    <property type="entry name" value="MFS general substrate transporter"/>
    <property type="match status" value="1"/>
</dbReference>
<evidence type="ECO:0000256" key="6">
    <source>
        <dbReference type="ARBA" id="ARBA00023136"/>
    </source>
</evidence>
<comment type="similarity">
    <text evidence="2">Belongs to the major facilitator superfamily.</text>
</comment>
<dbReference type="PANTHER" id="PTHR23501">
    <property type="entry name" value="MAJOR FACILITATOR SUPERFAMILY"/>
    <property type="match status" value="1"/>
</dbReference>